<dbReference type="Pfam" id="PF04832">
    <property type="entry name" value="SOUL"/>
    <property type="match status" value="1"/>
</dbReference>
<dbReference type="AlphaFoldDB" id="A0A8T0FI97"/>
<accession>A0A8T0FI97</accession>
<feature type="signal peptide" evidence="2">
    <location>
        <begin position="1"/>
        <end position="30"/>
    </location>
</feature>
<keyword evidence="2" id="KW-0732">Signal</keyword>
<protein>
    <recommendedName>
        <fullName evidence="5">Secreted protein</fullName>
    </recommendedName>
</protein>
<dbReference type="Proteomes" id="UP000807504">
    <property type="component" value="Unassembled WGS sequence"/>
</dbReference>
<evidence type="ECO:0000256" key="1">
    <source>
        <dbReference type="ARBA" id="ARBA00009817"/>
    </source>
</evidence>
<proteinExistence type="inferred from homology"/>
<feature type="chain" id="PRO_5035879332" description="Secreted protein" evidence="2">
    <location>
        <begin position="31"/>
        <end position="228"/>
    </location>
</feature>
<name>A0A8T0FI97_ARGBR</name>
<dbReference type="PANTHER" id="PTHR11220">
    <property type="entry name" value="HEME-BINDING PROTEIN-RELATED"/>
    <property type="match status" value="1"/>
</dbReference>
<evidence type="ECO:0000256" key="2">
    <source>
        <dbReference type="SAM" id="SignalP"/>
    </source>
</evidence>
<evidence type="ECO:0008006" key="5">
    <source>
        <dbReference type="Google" id="ProtNLM"/>
    </source>
</evidence>
<comment type="similarity">
    <text evidence="1">Belongs to the HEBP family.</text>
</comment>
<keyword evidence="4" id="KW-1185">Reference proteome</keyword>
<gene>
    <name evidence="3" type="ORF">HNY73_005922</name>
</gene>
<dbReference type="InterPro" id="IPR006917">
    <property type="entry name" value="SOUL_heme-bd"/>
</dbReference>
<sequence length="228" mass="26823">MKANRCLDFSQKLYLLLSQFCLAFINTSTAQVLFEELNTPKLHPRTFHLSPNQEFQVISQVLCEGLPCPEYTILQDHPYFIQQRSYQAFTFLRLTPPLNCKLKLVLEEGQRRLTNYIKGSNDREQIYSPTLPLLIEVEHTGSKSTNPWCVMTFAAEFYIPHYWGMIAAPKEFYQEFRSFPDKLRVYVHTFNGNVEDDLLMEIELFRRNLESLGLCYIKTKFYIVFTTS</sequence>
<comment type="caution">
    <text evidence="3">The sequence shown here is derived from an EMBL/GenBank/DDBJ whole genome shotgun (WGS) entry which is preliminary data.</text>
</comment>
<reference evidence="3" key="1">
    <citation type="journal article" date="2020" name="bioRxiv">
        <title>Chromosome-level reference genome of the European wasp spider Argiope bruennichi: a resource for studies on range expansion and evolutionary adaptation.</title>
        <authorList>
            <person name="Sheffer M.M."/>
            <person name="Hoppe A."/>
            <person name="Krehenwinkel H."/>
            <person name="Uhl G."/>
            <person name="Kuss A.W."/>
            <person name="Jensen L."/>
            <person name="Jensen C."/>
            <person name="Gillespie R.G."/>
            <person name="Hoff K.J."/>
            <person name="Prost S."/>
        </authorList>
    </citation>
    <scope>NUCLEOTIDE SEQUENCE</scope>
</reference>
<dbReference type="PANTHER" id="PTHR11220:SF1">
    <property type="entry name" value="HEME-BINDING PROTEIN 2"/>
    <property type="match status" value="1"/>
</dbReference>
<evidence type="ECO:0000313" key="3">
    <source>
        <dbReference type="EMBL" id="KAF8790984.1"/>
    </source>
</evidence>
<dbReference type="SUPFAM" id="SSF55136">
    <property type="entry name" value="Probable bacterial effector-binding domain"/>
    <property type="match status" value="1"/>
</dbReference>
<evidence type="ECO:0000313" key="4">
    <source>
        <dbReference type="Proteomes" id="UP000807504"/>
    </source>
</evidence>
<organism evidence="3 4">
    <name type="scientific">Argiope bruennichi</name>
    <name type="common">Wasp spider</name>
    <name type="synonym">Aranea bruennichi</name>
    <dbReference type="NCBI Taxonomy" id="94029"/>
    <lineage>
        <taxon>Eukaryota</taxon>
        <taxon>Metazoa</taxon>
        <taxon>Ecdysozoa</taxon>
        <taxon>Arthropoda</taxon>
        <taxon>Chelicerata</taxon>
        <taxon>Arachnida</taxon>
        <taxon>Araneae</taxon>
        <taxon>Araneomorphae</taxon>
        <taxon>Entelegynae</taxon>
        <taxon>Araneoidea</taxon>
        <taxon>Araneidae</taxon>
        <taxon>Argiope</taxon>
    </lineage>
</organism>
<dbReference type="Gene3D" id="3.20.80.10">
    <property type="entry name" value="Regulatory factor, effector binding domain"/>
    <property type="match status" value="1"/>
</dbReference>
<reference evidence="3" key="2">
    <citation type="submission" date="2020-06" db="EMBL/GenBank/DDBJ databases">
        <authorList>
            <person name="Sheffer M."/>
        </authorList>
    </citation>
    <scope>NUCLEOTIDE SEQUENCE</scope>
</reference>
<dbReference type="InterPro" id="IPR011256">
    <property type="entry name" value="Reg_factor_effector_dom_sf"/>
</dbReference>
<dbReference type="EMBL" id="JABXBU010000011">
    <property type="protein sequence ID" value="KAF8790984.1"/>
    <property type="molecule type" value="Genomic_DNA"/>
</dbReference>